<sequence>MRAQTPGRRGRFPPWPRTIEFSTPRSSTVSVWVSSLRSWCVGPVGSATTTGREKPKYHSATACDGSIIRHCAKKSAGPGKWARASTSATYIGGNTAYWDTY</sequence>
<accession>A0A444Q3Q9</accession>
<proteinExistence type="predicted"/>
<dbReference type="Proteomes" id="UP000288603">
    <property type="component" value="Unassembled WGS sequence"/>
</dbReference>
<reference evidence="1 2" key="1">
    <citation type="submission" date="2018-12" db="EMBL/GenBank/DDBJ databases">
        <authorList>
            <person name="Li F."/>
        </authorList>
    </citation>
    <scope>NUCLEOTIDE SEQUENCE [LARGE SCALE GENOMIC DNA]</scope>
    <source>
        <strain evidence="1 2">8H24J-4-2</strain>
    </source>
</reference>
<dbReference type="InterPro" id="IPR006540">
    <property type="entry name" value="Lactococcin_972"/>
</dbReference>
<dbReference type="RefSeq" id="WP_128500017.1">
    <property type="nucleotide sequence ID" value="NZ_RZNC01000006.1"/>
</dbReference>
<protein>
    <submittedName>
        <fullName evidence="1">Uncharacterized protein</fullName>
    </submittedName>
</protein>
<evidence type="ECO:0000313" key="1">
    <source>
        <dbReference type="EMBL" id="RWZ58483.1"/>
    </source>
</evidence>
<dbReference type="AlphaFoldDB" id="A0A444Q3Q9"/>
<dbReference type="EMBL" id="RZNC01000006">
    <property type="protein sequence ID" value="RWZ58483.1"/>
    <property type="molecule type" value="Genomic_DNA"/>
</dbReference>
<dbReference type="Gene3D" id="2.60.40.2850">
    <property type="match status" value="1"/>
</dbReference>
<gene>
    <name evidence="1" type="ORF">ELQ92_14365</name>
</gene>
<dbReference type="OrthoDB" id="5125456at2"/>
<evidence type="ECO:0000313" key="2">
    <source>
        <dbReference type="Proteomes" id="UP000288603"/>
    </source>
</evidence>
<keyword evidence="2" id="KW-1185">Reference proteome</keyword>
<comment type="caution">
    <text evidence="1">The sequence shown here is derived from an EMBL/GenBank/DDBJ whole genome shotgun (WGS) entry which is preliminary data.</text>
</comment>
<organism evidence="1 2">
    <name type="scientific">Labedella populi</name>
    <dbReference type="NCBI Taxonomy" id="2498850"/>
    <lineage>
        <taxon>Bacteria</taxon>
        <taxon>Bacillati</taxon>
        <taxon>Actinomycetota</taxon>
        <taxon>Actinomycetes</taxon>
        <taxon>Micrococcales</taxon>
        <taxon>Microbacteriaceae</taxon>
        <taxon>Labedella</taxon>
    </lineage>
</organism>
<dbReference type="Pfam" id="PF09683">
    <property type="entry name" value="Lactococcin_972"/>
    <property type="match status" value="1"/>
</dbReference>
<name>A0A444Q3Q9_9MICO</name>